<dbReference type="InterPro" id="IPR029063">
    <property type="entry name" value="SAM-dependent_MTases_sf"/>
</dbReference>
<protein>
    <submittedName>
        <fullName evidence="1">Uncharacterized protein</fullName>
    </submittedName>
</protein>
<evidence type="ECO:0000313" key="1">
    <source>
        <dbReference type="EMBL" id="MPM15649.1"/>
    </source>
</evidence>
<organism evidence="1">
    <name type="scientific">bioreactor metagenome</name>
    <dbReference type="NCBI Taxonomy" id="1076179"/>
    <lineage>
        <taxon>unclassified sequences</taxon>
        <taxon>metagenomes</taxon>
        <taxon>ecological metagenomes</taxon>
    </lineage>
</organism>
<comment type="caution">
    <text evidence="1">The sequence shown here is derived from an EMBL/GenBank/DDBJ whole genome shotgun (WGS) entry which is preliminary data.</text>
</comment>
<reference evidence="1" key="1">
    <citation type="submission" date="2019-08" db="EMBL/GenBank/DDBJ databases">
        <authorList>
            <person name="Kucharzyk K."/>
            <person name="Murdoch R.W."/>
            <person name="Higgins S."/>
            <person name="Loffler F."/>
        </authorList>
    </citation>
    <scope>NUCLEOTIDE SEQUENCE</scope>
</reference>
<sequence>MDTYRRKKGEYYTSTTWANLAHKYISDRLGDSWRNEYYVWDCAWGTGNLTRDYKFDNLFCSTIDNEDLNIGKIYNNEAKAKFQYNFLNDDIHLFLPPKIYDEDIKMPQELLKVFEQRKKIIFFINPPFGAAGSGGPKGGSKAKIANSKVQQLMKNNNLGLSSKQLFAQFLYRILLMKRKYFIPEISICFYSTPIFLTGESFKSFRKEFLKDFKYKGGFLFNANNFSSVKENWGICFSIWKSELSDNIDRFKFDVIDYVNGNINKISEKIFFNTDNSISTATWIREGLKNVKTYDAPQMTNAINIKQIGSGKLVKGALGYCVNSANSVNENNTYVLITSSASCKGHGVSITKENFMKVLSNYSARKLISGKYSNWINIRDEYFKPDINHSKYKEWNNDAIIYSIFSTSSQQSSLRNIIYKDKSYNIKNHFFFESRENIMQYAEDNYNDEVYNDVISDKEEAFVYELLTKVSLSKEALNVLKIAKELVKETFKYRKEFNSTEPKYQINNWDVGWYQIKALINYYDRISLVKFNSAFKILENKMRPLIYELGFLQEEYLGLK</sequence>
<name>A0A644XHT3_9ZZZZ</name>
<dbReference type="AlphaFoldDB" id="A0A644XHT3"/>
<accession>A0A644XHT3</accession>
<dbReference type="EMBL" id="VSSQ01002478">
    <property type="protein sequence ID" value="MPM15649.1"/>
    <property type="molecule type" value="Genomic_DNA"/>
</dbReference>
<proteinExistence type="predicted"/>
<dbReference type="SUPFAM" id="SSF53335">
    <property type="entry name" value="S-adenosyl-L-methionine-dependent methyltransferases"/>
    <property type="match status" value="1"/>
</dbReference>
<gene>
    <name evidence="1" type="ORF">SDC9_62020</name>
</gene>